<reference evidence="7 8" key="1">
    <citation type="submission" date="2011-01" db="EMBL/GenBank/DDBJ databases">
        <authorList>
            <person name="Muzny D."/>
            <person name="Qin X."/>
            <person name="Deng J."/>
            <person name="Jiang H."/>
            <person name="Liu Y."/>
            <person name="Qu J."/>
            <person name="Song X.-Z."/>
            <person name="Zhang L."/>
            <person name="Thornton R."/>
            <person name="Coyle M."/>
            <person name="Francisco L."/>
            <person name="Jackson L."/>
            <person name="Javaid M."/>
            <person name="Korchina V."/>
            <person name="Kovar C."/>
            <person name="Mata R."/>
            <person name="Mathew T."/>
            <person name="Ngo R."/>
            <person name="Nguyen L."/>
            <person name="Nguyen N."/>
            <person name="Okwuonu G."/>
            <person name="Ongeri F."/>
            <person name="Pham C."/>
            <person name="Simmons D."/>
            <person name="Wilczek-Boney K."/>
            <person name="Hale W."/>
            <person name="Jakkamsetti A."/>
            <person name="Pham P."/>
            <person name="Ruth R."/>
            <person name="San Lucas F."/>
            <person name="Warren J."/>
            <person name="Zhang J."/>
            <person name="Zhao Z."/>
            <person name="Zhou C."/>
            <person name="Zhu D."/>
            <person name="Lee S."/>
            <person name="Bess C."/>
            <person name="Blankenburg K."/>
            <person name="Forbes L."/>
            <person name="Fu Q."/>
            <person name="Gubbala S."/>
            <person name="Hirani K."/>
            <person name="Jayaseelan J.C."/>
            <person name="Lara F."/>
            <person name="Munidasa M."/>
            <person name="Palculict T."/>
            <person name="Patil S."/>
            <person name="Pu L.-L."/>
            <person name="Saada N."/>
            <person name="Tang L."/>
            <person name="Weissenberger G."/>
            <person name="Zhu Y."/>
            <person name="Hemphill L."/>
            <person name="Shang Y."/>
            <person name="Youmans B."/>
            <person name="Ayvaz T."/>
            <person name="Ross M."/>
            <person name="Santibanez J."/>
            <person name="Aqrawi P."/>
            <person name="Gross S."/>
            <person name="Joshi V."/>
            <person name="Fowler G."/>
            <person name="Nazareth L."/>
            <person name="Reid J."/>
            <person name="Worley K."/>
            <person name="Petrosino J."/>
            <person name="Highlander S."/>
            <person name="Gibbs R."/>
        </authorList>
    </citation>
    <scope>NUCLEOTIDE SEQUENCE [LARGE SCALE GENOMIC DNA]</scope>
    <source>
        <strain evidence="7 8">ATCC 33394</strain>
    </source>
</reference>
<comment type="subcellular location">
    <subcellularLocation>
        <location evidence="6">Cell outer membrane</location>
        <topology evidence="6">Lipid-anchor</topology>
    </subcellularLocation>
</comment>
<evidence type="ECO:0000313" key="8">
    <source>
        <dbReference type="Proteomes" id="UP000004088"/>
    </source>
</evidence>
<dbReference type="InterPro" id="IPR007485">
    <property type="entry name" value="LPS_assembly_LptE"/>
</dbReference>
<dbReference type="EMBL" id="AEWV01000006">
    <property type="protein sequence ID" value="EGC18353.1"/>
    <property type="molecule type" value="Genomic_DNA"/>
</dbReference>
<dbReference type="RefSeq" id="WP_003781569.1">
    <property type="nucleotide sequence ID" value="NZ_GL870929.1"/>
</dbReference>
<dbReference type="PANTHER" id="PTHR38098">
    <property type="entry name" value="LPS-ASSEMBLY LIPOPROTEIN LPTE"/>
    <property type="match status" value="1"/>
</dbReference>
<sequence length="156" mass="17444">MNAKITAVILAAALGGCGFHLKGNLPQDTLPATQWRVSGAQLDADLQTALLRAKGSLHRDADAEIRVLDVAEKRDIYTITRGAKLNEYLYSLRVSAQAYRRGKAWGAPIQVDVRRSMSYRDETILGKEHEEALLWQEMRQDAAAQIVRRLAFLPKE</sequence>
<protein>
    <recommendedName>
        <fullName evidence="6">LPS-assembly lipoprotein LptE</fullName>
    </recommendedName>
</protein>
<name>F0EXC3_9NEIS</name>
<dbReference type="Proteomes" id="UP000004088">
    <property type="component" value="Unassembled WGS sequence"/>
</dbReference>
<keyword evidence="3 6" id="KW-0564">Palmitate</keyword>
<gene>
    <name evidence="6" type="primary">lptE</name>
    <name evidence="7" type="ORF">HMPREF9098_0502</name>
</gene>
<evidence type="ECO:0000256" key="5">
    <source>
        <dbReference type="ARBA" id="ARBA00023288"/>
    </source>
</evidence>
<accession>F0EXC3</accession>
<dbReference type="Pfam" id="PF04390">
    <property type="entry name" value="LptE"/>
    <property type="match status" value="1"/>
</dbReference>
<evidence type="ECO:0000256" key="4">
    <source>
        <dbReference type="ARBA" id="ARBA00023237"/>
    </source>
</evidence>
<organism evidence="7 8">
    <name type="scientific">Kingella denitrificans ATCC 33394</name>
    <dbReference type="NCBI Taxonomy" id="888741"/>
    <lineage>
        <taxon>Bacteria</taxon>
        <taxon>Pseudomonadati</taxon>
        <taxon>Pseudomonadota</taxon>
        <taxon>Betaproteobacteria</taxon>
        <taxon>Neisseriales</taxon>
        <taxon>Neisseriaceae</taxon>
        <taxon>Kingella</taxon>
    </lineage>
</organism>
<dbReference type="Gene3D" id="3.30.160.150">
    <property type="entry name" value="Lipoprotein like domain"/>
    <property type="match status" value="1"/>
</dbReference>
<dbReference type="HAMAP" id="MF_01186">
    <property type="entry name" value="LPS_assembly_LptE"/>
    <property type="match status" value="1"/>
</dbReference>
<comment type="subunit">
    <text evidence="6">Component of the lipopolysaccharide transport and assembly complex. Interacts with LptD.</text>
</comment>
<comment type="similarity">
    <text evidence="6">Belongs to the LptE lipoprotein family.</text>
</comment>
<evidence type="ECO:0000313" key="7">
    <source>
        <dbReference type="EMBL" id="EGC18353.1"/>
    </source>
</evidence>
<dbReference type="STRING" id="888741.HMPREF9098_0502"/>
<dbReference type="AlphaFoldDB" id="F0EXC3"/>
<evidence type="ECO:0000256" key="1">
    <source>
        <dbReference type="ARBA" id="ARBA00022729"/>
    </source>
</evidence>
<keyword evidence="2 6" id="KW-0472">Membrane</keyword>
<keyword evidence="4 6" id="KW-0998">Cell outer membrane</keyword>
<evidence type="ECO:0000256" key="3">
    <source>
        <dbReference type="ARBA" id="ARBA00023139"/>
    </source>
</evidence>
<dbReference type="GO" id="GO:0009279">
    <property type="term" value="C:cell outer membrane"/>
    <property type="evidence" value="ECO:0007669"/>
    <property type="project" value="UniProtKB-SubCell"/>
</dbReference>
<keyword evidence="8" id="KW-1185">Reference proteome</keyword>
<keyword evidence="1 6" id="KW-0732">Signal</keyword>
<comment type="function">
    <text evidence="6">Together with LptD, is involved in the assembly of lipopolysaccharide (LPS) at the surface of the outer membrane. Required for the proper assembly of LptD. Binds LPS and may serve as the LPS recognition site at the outer membrane.</text>
</comment>
<dbReference type="GO" id="GO:1990351">
    <property type="term" value="C:transporter complex"/>
    <property type="evidence" value="ECO:0007669"/>
    <property type="project" value="TreeGrafter"/>
</dbReference>
<dbReference type="PROSITE" id="PS51257">
    <property type="entry name" value="PROKAR_LIPOPROTEIN"/>
    <property type="match status" value="1"/>
</dbReference>
<dbReference type="PANTHER" id="PTHR38098:SF1">
    <property type="entry name" value="LPS-ASSEMBLY LIPOPROTEIN LPTE"/>
    <property type="match status" value="1"/>
</dbReference>
<proteinExistence type="inferred from homology"/>
<evidence type="ECO:0000256" key="2">
    <source>
        <dbReference type="ARBA" id="ARBA00023136"/>
    </source>
</evidence>
<evidence type="ECO:0000256" key="6">
    <source>
        <dbReference type="HAMAP-Rule" id="MF_01186"/>
    </source>
</evidence>
<keyword evidence="5 6" id="KW-0449">Lipoprotein</keyword>
<dbReference type="HOGENOM" id="CLU_103309_0_1_4"/>
<comment type="caution">
    <text evidence="7">The sequence shown here is derived from an EMBL/GenBank/DDBJ whole genome shotgun (WGS) entry which is preliminary data.</text>
</comment>
<dbReference type="GO" id="GO:0043165">
    <property type="term" value="P:Gram-negative-bacterium-type cell outer membrane assembly"/>
    <property type="evidence" value="ECO:0007669"/>
    <property type="project" value="UniProtKB-UniRule"/>
</dbReference>